<dbReference type="SUPFAM" id="SSF48179">
    <property type="entry name" value="6-phosphogluconate dehydrogenase C-terminal domain-like"/>
    <property type="match status" value="1"/>
</dbReference>
<evidence type="ECO:0000313" key="15">
    <source>
        <dbReference type="EMBL" id="RNL39960.1"/>
    </source>
</evidence>
<evidence type="ECO:0000259" key="13">
    <source>
        <dbReference type="Pfam" id="PF03807"/>
    </source>
</evidence>
<gene>
    <name evidence="9" type="primary">proC</name>
    <name evidence="15" type="ORF">DMP06_06085</name>
</gene>
<evidence type="ECO:0000313" key="16">
    <source>
        <dbReference type="Proteomes" id="UP000269591"/>
    </source>
</evidence>
<name>A0A3N0AZD5_9ACTN</name>
<evidence type="ECO:0000256" key="2">
    <source>
        <dbReference type="ARBA" id="ARBA00005525"/>
    </source>
</evidence>
<dbReference type="UniPathway" id="UPA00098">
    <property type="reaction ID" value="UER00361"/>
</dbReference>
<dbReference type="GO" id="GO:0004735">
    <property type="term" value="F:pyrroline-5-carboxylate reductase activity"/>
    <property type="evidence" value="ECO:0007669"/>
    <property type="project" value="UniProtKB-UniRule"/>
</dbReference>
<feature type="binding site" evidence="11">
    <location>
        <begin position="69"/>
        <end position="72"/>
    </location>
    <ligand>
        <name>NADP(+)</name>
        <dbReference type="ChEBI" id="CHEBI:58349"/>
    </ligand>
</feature>
<proteinExistence type="inferred from homology"/>
<dbReference type="InterPro" id="IPR000304">
    <property type="entry name" value="Pyrroline-COOH_reductase"/>
</dbReference>
<dbReference type="PANTHER" id="PTHR11645:SF0">
    <property type="entry name" value="PYRROLINE-5-CARBOXYLATE REDUCTASE 3"/>
    <property type="match status" value="1"/>
</dbReference>
<evidence type="ECO:0000259" key="14">
    <source>
        <dbReference type="Pfam" id="PF14748"/>
    </source>
</evidence>
<dbReference type="FunFam" id="3.40.50.720:FF:000190">
    <property type="entry name" value="Pyrroline-5-carboxylate reductase"/>
    <property type="match status" value="1"/>
</dbReference>
<comment type="pathway">
    <text evidence="9 12">Amino-acid biosynthesis; L-proline biosynthesis; L-proline from L-glutamate 5-semialdehyde: step 1/1.</text>
</comment>
<dbReference type="Gene3D" id="1.10.3730.10">
    <property type="entry name" value="ProC C-terminal domain-like"/>
    <property type="match status" value="1"/>
</dbReference>
<feature type="domain" description="Pyrroline-5-carboxylate reductase dimerisation" evidence="14">
    <location>
        <begin position="160"/>
        <end position="264"/>
    </location>
</feature>
<comment type="catalytic activity">
    <reaction evidence="9">
        <text>L-proline + NAD(+) = (S)-1-pyrroline-5-carboxylate + NADH + 2 H(+)</text>
        <dbReference type="Rhea" id="RHEA:14105"/>
        <dbReference type="ChEBI" id="CHEBI:15378"/>
        <dbReference type="ChEBI" id="CHEBI:17388"/>
        <dbReference type="ChEBI" id="CHEBI:57540"/>
        <dbReference type="ChEBI" id="CHEBI:57945"/>
        <dbReference type="ChEBI" id="CHEBI:60039"/>
        <dbReference type="EC" id="1.5.1.2"/>
    </reaction>
</comment>
<keyword evidence="5 9" id="KW-0641">Proline biosynthesis</keyword>
<dbReference type="InterPro" id="IPR008927">
    <property type="entry name" value="6-PGluconate_DH-like_C_sf"/>
</dbReference>
<comment type="catalytic activity">
    <reaction evidence="9 12">
        <text>L-proline + NADP(+) = (S)-1-pyrroline-5-carboxylate + NADPH + 2 H(+)</text>
        <dbReference type="Rhea" id="RHEA:14109"/>
        <dbReference type="ChEBI" id="CHEBI:15378"/>
        <dbReference type="ChEBI" id="CHEBI:17388"/>
        <dbReference type="ChEBI" id="CHEBI:57783"/>
        <dbReference type="ChEBI" id="CHEBI:58349"/>
        <dbReference type="ChEBI" id="CHEBI:60039"/>
        <dbReference type="EC" id="1.5.1.2"/>
    </reaction>
</comment>
<evidence type="ECO:0000256" key="12">
    <source>
        <dbReference type="RuleBase" id="RU003903"/>
    </source>
</evidence>
<evidence type="ECO:0000256" key="6">
    <source>
        <dbReference type="ARBA" id="ARBA00022857"/>
    </source>
</evidence>
<protein>
    <recommendedName>
        <fullName evidence="9 10">Pyrroline-5-carboxylate reductase</fullName>
        <shortName evidence="9">P5C reductase</shortName>
        <shortName evidence="9">P5CR</shortName>
        <ecNumber evidence="9 10">1.5.1.2</ecNumber>
    </recommendedName>
    <alternativeName>
        <fullName evidence="9">PCA reductase</fullName>
    </alternativeName>
</protein>
<dbReference type="FunFam" id="1.10.3730.10:FF:000001">
    <property type="entry name" value="Pyrroline-5-carboxylate reductase"/>
    <property type="match status" value="1"/>
</dbReference>
<dbReference type="Gene3D" id="3.40.50.720">
    <property type="entry name" value="NAD(P)-binding Rossmann-like Domain"/>
    <property type="match status" value="1"/>
</dbReference>
<feature type="binding site" evidence="11">
    <location>
        <begin position="8"/>
        <end position="13"/>
    </location>
    <ligand>
        <name>NADP(+)</name>
        <dbReference type="ChEBI" id="CHEBI:58349"/>
    </ligand>
</feature>
<dbReference type="GO" id="GO:0005737">
    <property type="term" value="C:cytoplasm"/>
    <property type="evidence" value="ECO:0007669"/>
    <property type="project" value="UniProtKB-SubCell"/>
</dbReference>
<dbReference type="PANTHER" id="PTHR11645">
    <property type="entry name" value="PYRROLINE-5-CARBOXYLATE REDUCTASE"/>
    <property type="match status" value="1"/>
</dbReference>
<dbReference type="InterPro" id="IPR028939">
    <property type="entry name" value="P5C_Rdtase_cat_N"/>
</dbReference>
<dbReference type="SUPFAM" id="SSF51735">
    <property type="entry name" value="NAD(P)-binding Rossmann-fold domains"/>
    <property type="match status" value="1"/>
</dbReference>
<evidence type="ECO:0000256" key="1">
    <source>
        <dbReference type="ARBA" id="ARBA00004496"/>
    </source>
</evidence>
<comment type="subcellular location">
    <subcellularLocation>
        <location evidence="1 9">Cytoplasm</location>
    </subcellularLocation>
</comment>
<dbReference type="HAMAP" id="MF_01925">
    <property type="entry name" value="P5C_reductase"/>
    <property type="match status" value="1"/>
</dbReference>
<evidence type="ECO:0000256" key="5">
    <source>
        <dbReference type="ARBA" id="ARBA00022650"/>
    </source>
</evidence>
<accession>A0A3N0AZD5</accession>
<dbReference type="EC" id="1.5.1.2" evidence="9 10"/>
<evidence type="ECO:0000256" key="4">
    <source>
        <dbReference type="ARBA" id="ARBA00022605"/>
    </source>
</evidence>
<keyword evidence="7 9" id="KW-0560">Oxidoreductase</keyword>
<dbReference type="OrthoDB" id="9805754at2"/>
<dbReference type="GO" id="GO:0055129">
    <property type="term" value="P:L-proline biosynthetic process"/>
    <property type="evidence" value="ECO:0007669"/>
    <property type="project" value="UniProtKB-UniRule"/>
</dbReference>
<dbReference type="InterPro" id="IPR036291">
    <property type="entry name" value="NAD(P)-bd_dom_sf"/>
</dbReference>
<keyword evidence="4 9" id="KW-0028">Amino-acid biosynthesis</keyword>
<organism evidence="15 16">
    <name type="scientific">Slackia equolifaciens</name>
    <dbReference type="NCBI Taxonomy" id="498718"/>
    <lineage>
        <taxon>Bacteria</taxon>
        <taxon>Bacillati</taxon>
        <taxon>Actinomycetota</taxon>
        <taxon>Coriobacteriia</taxon>
        <taxon>Eggerthellales</taxon>
        <taxon>Eggerthellaceae</taxon>
        <taxon>Slackia</taxon>
    </lineage>
</organism>
<evidence type="ECO:0000256" key="7">
    <source>
        <dbReference type="ARBA" id="ARBA00023002"/>
    </source>
</evidence>
<dbReference type="AlphaFoldDB" id="A0A3N0AZD5"/>
<keyword evidence="6 9" id="KW-0521">NADP</keyword>
<dbReference type="PIRSF" id="PIRSF000193">
    <property type="entry name" value="Pyrrol-5-carb_rd"/>
    <property type="match status" value="1"/>
</dbReference>
<keyword evidence="16" id="KW-1185">Reference proteome</keyword>
<dbReference type="EMBL" id="QIBX01000009">
    <property type="protein sequence ID" value="RNL39960.1"/>
    <property type="molecule type" value="Genomic_DNA"/>
</dbReference>
<reference evidence="16" key="1">
    <citation type="submission" date="2018-05" db="EMBL/GenBank/DDBJ databases">
        <title>Genome Sequencing of selected type strains of the family Eggerthellaceae.</title>
        <authorList>
            <person name="Danylec N."/>
            <person name="Stoll D.A."/>
            <person name="Doetsch A."/>
            <person name="Huch M."/>
        </authorList>
    </citation>
    <scope>NUCLEOTIDE SEQUENCE [LARGE SCALE GENOMIC DNA]</scope>
    <source>
        <strain evidence="16">DSM 24851</strain>
    </source>
</reference>
<dbReference type="Pfam" id="PF14748">
    <property type="entry name" value="P5CR_dimer"/>
    <property type="match status" value="1"/>
</dbReference>
<keyword evidence="3 9" id="KW-0963">Cytoplasm</keyword>
<dbReference type="Proteomes" id="UP000269591">
    <property type="component" value="Unassembled WGS sequence"/>
</dbReference>
<comment type="function">
    <text evidence="8 9">Catalyzes the reduction of 1-pyrroline-5-carboxylate (PCA) to L-proline.</text>
</comment>
<sequence length="264" mass="27350">MMHKIGFIGCGNMGRAIIKGIVTSGVCEPGDIIASAHTQATIDAAHEQFGIDVTLDNTQAASAEIVVLAVKPYMFDEVVPQIAPALPEDVILVSIAPAKTLAWLSETAGVAKVVRLMPNTPAAVGEGMTSVVPNDACTQEDVDRVLAIVNSFGKSEFIPEKLIDAGSAVAGCAPAFFYMFIEAMADAAVLEGMPRAQAYRFAAQAAVGSGKMVLESGQHPGALKDAVCSPGGTTIEGVRTLEEMGMRGAVIDALMATVDKAQSL</sequence>
<comment type="similarity">
    <text evidence="2 9 12">Belongs to the pyrroline-5-carboxylate reductase family.</text>
</comment>
<feature type="domain" description="Pyrroline-5-carboxylate reductase catalytic N-terminal" evidence="13">
    <location>
        <begin position="4"/>
        <end position="96"/>
    </location>
</feature>
<dbReference type="Pfam" id="PF03807">
    <property type="entry name" value="F420_oxidored"/>
    <property type="match status" value="1"/>
</dbReference>
<evidence type="ECO:0000256" key="9">
    <source>
        <dbReference type="HAMAP-Rule" id="MF_01925"/>
    </source>
</evidence>
<dbReference type="NCBIfam" id="TIGR00112">
    <property type="entry name" value="proC"/>
    <property type="match status" value="1"/>
</dbReference>
<comment type="caution">
    <text evidence="15">The sequence shown here is derived from an EMBL/GenBank/DDBJ whole genome shotgun (WGS) entry which is preliminary data.</text>
</comment>
<feature type="binding site" evidence="11">
    <location>
        <position position="57"/>
    </location>
    <ligand>
        <name>NADPH</name>
        <dbReference type="ChEBI" id="CHEBI:57783"/>
    </ligand>
</feature>
<evidence type="ECO:0000256" key="11">
    <source>
        <dbReference type="PIRSR" id="PIRSR000193-1"/>
    </source>
</evidence>
<dbReference type="InterPro" id="IPR029036">
    <property type="entry name" value="P5CR_dimer"/>
</dbReference>
<dbReference type="InterPro" id="IPR053790">
    <property type="entry name" value="P5CR-like_CS"/>
</dbReference>
<dbReference type="PROSITE" id="PS00521">
    <property type="entry name" value="P5CR"/>
    <property type="match status" value="1"/>
</dbReference>
<evidence type="ECO:0000256" key="10">
    <source>
        <dbReference type="NCBIfam" id="TIGR00112"/>
    </source>
</evidence>
<evidence type="ECO:0000256" key="8">
    <source>
        <dbReference type="ARBA" id="ARBA00058118"/>
    </source>
</evidence>
<evidence type="ECO:0000256" key="3">
    <source>
        <dbReference type="ARBA" id="ARBA00022490"/>
    </source>
</evidence>